<comment type="catalytic activity">
    <reaction evidence="7">
        <text>(6S)-5-methyl-5,6,7,8-tetrahydrofolate + NAD(+) = (6R)-5,10-methylene-5,6,7,8-tetrahydrofolate + NADH + H(+)</text>
        <dbReference type="Rhea" id="RHEA:19821"/>
        <dbReference type="ChEBI" id="CHEBI:15378"/>
        <dbReference type="ChEBI" id="CHEBI:15636"/>
        <dbReference type="ChEBI" id="CHEBI:18608"/>
        <dbReference type="ChEBI" id="CHEBI:57540"/>
        <dbReference type="ChEBI" id="CHEBI:57945"/>
        <dbReference type="EC" id="1.5.1.54"/>
    </reaction>
    <physiologicalReaction direction="right-to-left" evidence="7">
        <dbReference type="Rhea" id="RHEA:19823"/>
    </physiologicalReaction>
</comment>
<dbReference type="RefSeq" id="WP_284589311.1">
    <property type="nucleotide sequence ID" value="NZ_JASNUC010000019.1"/>
</dbReference>
<evidence type="ECO:0000256" key="8">
    <source>
        <dbReference type="RuleBase" id="RU003862"/>
    </source>
</evidence>
<evidence type="ECO:0000256" key="6">
    <source>
        <dbReference type="ARBA" id="ARBA00023002"/>
    </source>
</evidence>
<proteinExistence type="inferred from homology"/>
<evidence type="ECO:0000313" key="10">
    <source>
        <dbReference type="EMBL" id="MDK4306959.1"/>
    </source>
</evidence>
<dbReference type="SUPFAM" id="SSF51730">
    <property type="entry name" value="FAD-linked oxidoreductase"/>
    <property type="match status" value="1"/>
</dbReference>
<dbReference type="InterPro" id="IPR029041">
    <property type="entry name" value="FAD-linked_oxidoreductase-like"/>
</dbReference>
<evidence type="ECO:0000256" key="1">
    <source>
        <dbReference type="ARBA" id="ARBA00001974"/>
    </source>
</evidence>
<evidence type="ECO:0000256" key="3">
    <source>
        <dbReference type="ARBA" id="ARBA00006743"/>
    </source>
</evidence>
<dbReference type="PANTHER" id="PTHR45754">
    <property type="entry name" value="METHYLENETETRAHYDROFOLATE REDUCTASE"/>
    <property type="match status" value="1"/>
</dbReference>
<feature type="compositionally biased region" description="Low complexity" evidence="9">
    <location>
        <begin position="1"/>
        <end position="27"/>
    </location>
</feature>
<protein>
    <recommendedName>
        <fullName evidence="8">Methylenetetrahydrofolate reductase</fullName>
    </recommendedName>
</protein>
<evidence type="ECO:0000256" key="2">
    <source>
        <dbReference type="ARBA" id="ARBA00004777"/>
    </source>
</evidence>
<dbReference type="Pfam" id="PF02219">
    <property type="entry name" value="MTHFR"/>
    <property type="match status" value="1"/>
</dbReference>
<evidence type="ECO:0000256" key="9">
    <source>
        <dbReference type="SAM" id="MobiDB-lite"/>
    </source>
</evidence>
<dbReference type="GO" id="GO:0071949">
    <property type="term" value="F:FAD binding"/>
    <property type="evidence" value="ECO:0007669"/>
    <property type="project" value="TreeGrafter"/>
</dbReference>
<organism evidence="10 11">
    <name type="scientific">Corynebacterium pseudodiphtheriticum</name>
    <dbReference type="NCBI Taxonomy" id="37637"/>
    <lineage>
        <taxon>Bacteria</taxon>
        <taxon>Bacillati</taxon>
        <taxon>Actinomycetota</taxon>
        <taxon>Actinomycetes</taxon>
        <taxon>Mycobacteriales</taxon>
        <taxon>Corynebacteriaceae</taxon>
        <taxon>Corynebacterium</taxon>
    </lineage>
</organism>
<dbReference type="GO" id="GO:0106312">
    <property type="term" value="F:methylenetetrahydrofolate reductase (NADH) activity"/>
    <property type="evidence" value="ECO:0007669"/>
    <property type="project" value="UniProtKB-EC"/>
</dbReference>
<evidence type="ECO:0000256" key="7">
    <source>
        <dbReference type="ARBA" id="ARBA00048628"/>
    </source>
</evidence>
<keyword evidence="4 8" id="KW-0285">Flavoprotein</keyword>
<comment type="pathway">
    <text evidence="2 8">One-carbon metabolism; tetrahydrofolate interconversion.</text>
</comment>
<dbReference type="InterPro" id="IPR003171">
    <property type="entry name" value="Mehydrof_redctse-like"/>
</dbReference>
<evidence type="ECO:0000256" key="4">
    <source>
        <dbReference type="ARBA" id="ARBA00022630"/>
    </source>
</evidence>
<accession>A0AAP4F5D3</accession>
<name>A0AAP4F5D3_9CORY</name>
<dbReference type="PANTHER" id="PTHR45754:SF3">
    <property type="entry name" value="METHYLENETETRAHYDROFOLATE REDUCTASE (NADPH)"/>
    <property type="match status" value="1"/>
</dbReference>
<evidence type="ECO:0000256" key="5">
    <source>
        <dbReference type="ARBA" id="ARBA00022827"/>
    </source>
</evidence>
<dbReference type="EMBL" id="JASNVH010000007">
    <property type="protein sequence ID" value="MDK4306959.1"/>
    <property type="molecule type" value="Genomic_DNA"/>
</dbReference>
<comment type="similarity">
    <text evidence="3 8">Belongs to the methylenetetrahydrofolate reductase family.</text>
</comment>
<evidence type="ECO:0000313" key="11">
    <source>
        <dbReference type="Proteomes" id="UP001224412"/>
    </source>
</evidence>
<dbReference type="AlphaFoldDB" id="A0AAP4F5D3"/>
<dbReference type="Gene3D" id="3.20.20.220">
    <property type="match status" value="1"/>
</dbReference>
<comment type="cofactor">
    <cofactor evidence="1 8">
        <name>FAD</name>
        <dbReference type="ChEBI" id="CHEBI:57692"/>
    </cofactor>
</comment>
<dbReference type="CDD" id="cd00537">
    <property type="entry name" value="MTHFR"/>
    <property type="match status" value="1"/>
</dbReference>
<sequence length="325" mass="36134">MAPRVSASAPLDDSSDNPDNPDNPDNAENTEPRTRSERTALSFEVIPPRHDADEKKISHLLETLESYRPDYISVTSSCRSGWLDGTAKFISRIDRETNMRTLAHLACTAGTKQEMVAWINRLIDSGVRGLLALRGDLPEGEVKLPEDHLQYADELVRLIREVEGQQAARFAAGRLAVAVASYPNGHYQARTDDENLDVLLSKQRSGADLAISQLFFEAEDFLKFRRRAELAGIRIPQIPGIMPITSVRRLRRMAEFSSLPVPEHLVRRLENARDERAEGIAITAELVQAMVDNDVGSLHIYTHNNAEVTQELLDAVGIRPPTAPG</sequence>
<reference evidence="10" key="1">
    <citation type="submission" date="2023-05" db="EMBL/GenBank/DDBJ databases">
        <title>Metabolic capabilities are highly conserved among human nasal-associated Corynebacterium species in pangenomic analyses.</title>
        <authorList>
            <person name="Tran T.H."/>
            <person name="Roberts A.Q."/>
            <person name="Escapa I.F."/>
            <person name="Gao W."/>
            <person name="Conlan S."/>
            <person name="Kong H."/>
            <person name="Segre J.A."/>
            <person name="Kelly M.S."/>
            <person name="Lemon K.P."/>
        </authorList>
    </citation>
    <scope>NUCLEOTIDE SEQUENCE</scope>
    <source>
        <strain evidence="10">KPL2773</strain>
    </source>
</reference>
<dbReference type="Proteomes" id="UP001224412">
    <property type="component" value="Unassembled WGS sequence"/>
</dbReference>
<dbReference type="GO" id="GO:0005829">
    <property type="term" value="C:cytosol"/>
    <property type="evidence" value="ECO:0007669"/>
    <property type="project" value="TreeGrafter"/>
</dbReference>
<dbReference type="GO" id="GO:0009086">
    <property type="term" value="P:methionine biosynthetic process"/>
    <property type="evidence" value="ECO:0007669"/>
    <property type="project" value="TreeGrafter"/>
</dbReference>
<dbReference type="GO" id="GO:0035999">
    <property type="term" value="P:tetrahydrofolate interconversion"/>
    <property type="evidence" value="ECO:0007669"/>
    <property type="project" value="TreeGrafter"/>
</dbReference>
<comment type="caution">
    <text evidence="10">The sequence shown here is derived from an EMBL/GenBank/DDBJ whole genome shotgun (WGS) entry which is preliminary data.</text>
</comment>
<keyword evidence="5 8" id="KW-0274">FAD</keyword>
<gene>
    <name evidence="10" type="ORF">QPX42_05260</name>
</gene>
<keyword evidence="6 8" id="KW-0560">Oxidoreductase</keyword>
<feature type="region of interest" description="Disordered" evidence="9">
    <location>
        <begin position="1"/>
        <end position="39"/>
    </location>
</feature>